<proteinExistence type="predicted"/>
<comment type="caution">
    <text evidence="2">The sequence shown here is derived from an EMBL/GenBank/DDBJ whole genome shotgun (WGS) entry which is preliminary data.</text>
</comment>
<evidence type="ECO:0000313" key="3">
    <source>
        <dbReference type="Proteomes" id="UP000326396"/>
    </source>
</evidence>
<organism evidence="2 3">
    <name type="scientific">Mikania micrantha</name>
    <name type="common">bitter vine</name>
    <dbReference type="NCBI Taxonomy" id="192012"/>
    <lineage>
        <taxon>Eukaryota</taxon>
        <taxon>Viridiplantae</taxon>
        <taxon>Streptophyta</taxon>
        <taxon>Embryophyta</taxon>
        <taxon>Tracheophyta</taxon>
        <taxon>Spermatophyta</taxon>
        <taxon>Magnoliopsida</taxon>
        <taxon>eudicotyledons</taxon>
        <taxon>Gunneridae</taxon>
        <taxon>Pentapetalae</taxon>
        <taxon>asterids</taxon>
        <taxon>campanulids</taxon>
        <taxon>Asterales</taxon>
        <taxon>Asteraceae</taxon>
        <taxon>Asteroideae</taxon>
        <taxon>Heliantheae alliance</taxon>
        <taxon>Eupatorieae</taxon>
        <taxon>Mikania</taxon>
    </lineage>
</organism>
<evidence type="ECO:0000313" key="2">
    <source>
        <dbReference type="EMBL" id="KAD1846314.1"/>
    </source>
</evidence>
<dbReference type="Proteomes" id="UP000326396">
    <property type="component" value="Unassembled WGS sequence"/>
</dbReference>
<protein>
    <submittedName>
        <fullName evidence="2">Uncharacterized protein</fullName>
    </submittedName>
</protein>
<reference evidence="2 3" key="1">
    <citation type="submission" date="2019-05" db="EMBL/GenBank/DDBJ databases">
        <title>Mikania micrantha, genome provides insights into the molecular mechanism of rapid growth.</title>
        <authorList>
            <person name="Liu B."/>
        </authorList>
    </citation>
    <scope>NUCLEOTIDE SEQUENCE [LARGE SCALE GENOMIC DNA]</scope>
    <source>
        <strain evidence="2">NLD-2019</strain>
        <tissue evidence="2">Leaf</tissue>
    </source>
</reference>
<evidence type="ECO:0000256" key="1">
    <source>
        <dbReference type="SAM" id="SignalP"/>
    </source>
</evidence>
<dbReference type="AlphaFoldDB" id="A0A5N6LIE1"/>
<feature type="chain" id="PRO_5024358451" evidence="1">
    <location>
        <begin position="25"/>
        <end position="76"/>
    </location>
</feature>
<sequence>MGNGLNHKWCDLLMMNLWSIGVLGEKGEQRGYVFGKSFDMAMFPGTRPCHICTSEFWKLSDMAMFLRNTPMLLLYV</sequence>
<keyword evidence="3" id="KW-1185">Reference proteome</keyword>
<accession>A0A5N6LIE1</accession>
<keyword evidence="1" id="KW-0732">Signal</keyword>
<name>A0A5N6LIE1_9ASTR</name>
<feature type="signal peptide" evidence="1">
    <location>
        <begin position="1"/>
        <end position="24"/>
    </location>
</feature>
<dbReference type="EMBL" id="SZYD01000419">
    <property type="protein sequence ID" value="KAD1846314.1"/>
    <property type="molecule type" value="Genomic_DNA"/>
</dbReference>
<gene>
    <name evidence="2" type="ORF">E3N88_42212</name>
</gene>